<evidence type="ECO:0000256" key="7">
    <source>
        <dbReference type="ARBA" id="ARBA00022691"/>
    </source>
</evidence>
<feature type="compositionally biased region" description="Basic and acidic residues" evidence="9">
    <location>
        <begin position="237"/>
        <end position="258"/>
    </location>
</feature>
<dbReference type="Proteomes" id="UP001642540">
    <property type="component" value="Unassembled WGS sequence"/>
</dbReference>
<accession>A0ABP1RQW6</accession>
<comment type="subcellular location">
    <subcellularLocation>
        <location evidence="2">Cytoplasm</location>
    </subcellularLocation>
    <subcellularLocation>
        <location evidence="1">Nucleus</location>
    </subcellularLocation>
</comment>
<comment type="similarity">
    <text evidence="3">Belongs to the class I-like SAM-binding methyltransferase superfamily. BUD23/WBSCR22 family.</text>
</comment>
<dbReference type="Pfam" id="PF12589">
    <property type="entry name" value="WBS_methylT"/>
    <property type="match status" value="1"/>
</dbReference>
<evidence type="ECO:0000256" key="4">
    <source>
        <dbReference type="ARBA" id="ARBA00022490"/>
    </source>
</evidence>
<evidence type="ECO:0000259" key="11">
    <source>
        <dbReference type="Pfam" id="PF12589"/>
    </source>
</evidence>
<dbReference type="PANTHER" id="PTHR12734">
    <property type="entry name" value="METHYLTRANSFERASE-RELATED"/>
    <property type="match status" value="1"/>
</dbReference>
<reference evidence="12 13" key="1">
    <citation type="submission" date="2024-08" db="EMBL/GenBank/DDBJ databases">
        <authorList>
            <person name="Cucini C."/>
            <person name="Frati F."/>
        </authorList>
    </citation>
    <scope>NUCLEOTIDE SEQUENCE [LARGE SCALE GENOMIC DNA]</scope>
</reference>
<evidence type="ECO:0008006" key="14">
    <source>
        <dbReference type="Google" id="ProtNLM"/>
    </source>
</evidence>
<evidence type="ECO:0000256" key="9">
    <source>
        <dbReference type="SAM" id="MobiDB-lite"/>
    </source>
</evidence>
<dbReference type="CDD" id="cd02440">
    <property type="entry name" value="AdoMet_MTases"/>
    <property type="match status" value="1"/>
</dbReference>
<feature type="domain" description="Methyltransferase type 11" evidence="10">
    <location>
        <begin position="57"/>
        <end position="160"/>
    </location>
</feature>
<dbReference type="InterPro" id="IPR013216">
    <property type="entry name" value="Methyltransf_11"/>
</dbReference>
<feature type="domain" description="18S rRNA (guanine(1575)-N(7))-methyltransferase Bud23 C-terminal" evidence="11">
    <location>
        <begin position="203"/>
        <end position="280"/>
    </location>
</feature>
<keyword evidence="4" id="KW-0963">Cytoplasm</keyword>
<keyword evidence="6" id="KW-0808">Transferase</keyword>
<keyword evidence="7" id="KW-0949">S-adenosyl-L-methionine</keyword>
<evidence type="ECO:0000256" key="5">
    <source>
        <dbReference type="ARBA" id="ARBA00022603"/>
    </source>
</evidence>
<evidence type="ECO:0000256" key="8">
    <source>
        <dbReference type="ARBA" id="ARBA00023242"/>
    </source>
</evidence>
<keyword evidence="5" id="KW-0489">Methyltransferase</keyword>
<feature type="region of interest" description="Disordered" evidence="9">
    <location>
        <begin position="222"/>
        <end position="283"/>
    </location>
</feature>
<dbReference type="Pfam" id="PF08241">
    <property type="entry name" value="Methyltransf_11"/>
    <property type="match status" value="1"/>
</dbReference>
<name>A0ABP1RQW6_9HEXA</name>
<proteinExistence type="inferred from homology"/>
<evidence type="ECO:0000256" key="1">
    <source>
        <dbReference type="ARBA" id="ARBA00004123"/>
    </source>
</evidence>
<dbReference type="InterPro" id="IPR039769">
    <property type="entry name" value="Bud23-like"/>
</dbReference>
<evidence type="ECO:0000313" key="12">
    <source>
        <dbReference type="EMBL" id="CAL8133453.1"/>
    </source>
</evidence>
<sequence length="283" mass="32104">MSSARRPEHIAPPDIFYNEEEARKYTQNTRIMEIQSEMATRCIELLEIPDEESRLILDIGCGSGLSGECLDDDGHTWVGMDISQSMLSVALEREVEGDLLLADMGEGLPFRAGTFDYAISVSALQWLCNKDKTVHNPIQRLIRFFTSLYAVLNTGGRAVFQFYPADENQKSLIMAQATRAGFNGGVLIDFPESKKKMKLYLVLTVGSTVSHSMPDALSDAPASTVSYAKRQSNHQRNKNDLRNRTAPKFSREWILEKKERRRRQGKNVRSDTKYTARKRADRF</sequence>
<gene>
    <name evidence="12" type="ORF">ODALV1_LOCUS25074</name>
</gene>
<comment type="caution">
    <text evidence="12">The sequence shown here is derived from an EMBL/GenBank/DDBJ whole genome shotgun (WGS) entry which is preliminary data.</text>
</comment>
<evidence type="ECO:0000259" key="10">
    <source>
        <dbReference type="Pfam" id="PF08241"/>
    </source>
</evidence>
<organism evidence="12 13">
    <name type="scientific">Orchesella dallaii</name>
    <dbReference type="NCBI Taxonomy" id="48710"/>
    <lineage>
        <taxon>Eukaryota</taxon>
        <taxon>Metazoa</taxon>
        <taxon>Ecdysozoa</taxon>
        <taxon>Arthropoda</taxon>
        <taxon>Hexapoda</taxon>
        <taxon>Collembola</taxon>
        <taxon>Entomobryomorpha</taxon>
        <taxon>Entomobryoidea</taxon>
        <taxon>Orchesellidae</taxon>
        <taxon>Orchesellinae</taxon>
        <taxon>Orchesella</taxon>
    </lineage>
</organism>
<keyword evidence="13" id="KW-1185">Reference proteome</keyword>
<dbReference type="InterPro" id="IPR029063">
    <property type="entry name" value="SAM-dependent_MTases_sf"/>
</dbReference>
<evidence type="ECO:0000313" key="13">
    <source>
        <dbReference type="Proteomes" id="UP001642540"/>
    </source>
</evidence>
<evidence type="ECO:0000256" key="3">
    <source>
        <dbReference type="ARBA" id="ARBA00005547"/>
    </source>
</evidence>
<dbReference type="EMBL" id="CAXLJM020000099">
    <property type="protein sequence ID" value="CAL8133453.1"/>
    <property type="molecule type" value="Genomic_DNA"/>
</dbReference>
<keyword evidence="8" id="KW-0539">Nucleus</keyword>
<evidence type="ECO:0000256" key="2">
    <source>
        <dbReference type="ARBA" id="ARBA00004496"/>
    </source>
</evidence>
<dbReference type="SUPFAM" id="SSF53335">
    <property type="entry name" value="S-adenosyl-L-methionine-dependent methyltransferases"/>
    <property type="match status" value="1"/>
</dbReference>
<dbReference type="Gene3D" id="3.40.50.150">
    <property type="entry name" value="Vaccinia Virus protein VP39"/>
    <property type="match status" value="1"/>
</dbReference>
<dbReference type="InterPro" id="IPR022238">
    <property type="entry name" value="Bud23_C"/>
</dbReference>
<protein>
    <recommendedName>
        <fullName evidence="14">18S rRNA (Guanine-N(7))-methyltransferase</fullName>
    </recommendedName>
</protein>
<dbReference type="PANTHER" id="PTHR12734:SF0">
    <property type="entry name" value="18S RRNA (GUANINE-N(7))-METHYLTRANSFERASE-RELATED"/>
    <property type="match status" value="1"/>
</dbReference>
<evidence type="ECO:0000256" key="6">
    <source>
        <dbReference type="ARBA" id="ARBA00022679"/>
    </source>
</evidence>